<evidence type="ECO:0000313" key="3">
    <source>
        <dbReference type="Proteomes" id="UP000314982"/>
    </source>
</evidence>
<dbReference type="PANTHER" id="PTHR46221">
    <property type="entry name" value="FERM AND PDZ DOMAIN-CONTAINING PROTEIN FAMILY MEMBER"/>
    <property type="match status" value="1"/>
</dbReference>
<dbReference type="Ensembl" id="ENSHHUT00000078337.1">
    <property type="protein sequence ID" value="ENSHHUP00000075861.1"/>
    <property type="gene ID" value="ENSHHUG00000044386.1"/>
</dbReference>
<protein>
    <submittedName>
        <fullName evidence="2">FERM and PDZ domain containing 1b</fullName>
    </submittedName>
</protein>
<feature type="domain" description="FERM" evidence="1">
    <location>
        <begin position="38"/>
        <end position="145"/>
    </location>
</feature>
<evidence type="ECO:0000259" key="1">
    <source>
        <dbReference type="PROSITE" id="PS50057"/>
    </source>
</evidence>
<dbReference type="Gene3D" id="3.10.20.90">
    <property type="entry name" value="Phosphatidylinositol 3-kinase Catalytic Subunit, Chain A, domain 1"/>
    <property type="match status" value="1"/>
</dbReference>
<proteinExistence type="predicted"/>
<dbReference type="Gene3D" id="1.20.80.10">
    <property type="match status" value="1"/>
</dbReference>
<sequence>MSAEKRARLRSNPIKVRFAEEVVVNGHTQGNSLLFLPNVLKVYLENGQTKAFKFDTTTTIKDIVLTLKDKLSICCIEYFALVLEQHIHFYVTLSLQVVQKKENSSHDYRCLFRVCFIPRDPLELLQEDPTAFEYLFLQVSSALGL</sequence>
<reference evidence="3" key="1">
    <citation type="submission" date="2018-06" db="EMBL/GenBank/DDBJ databases">
        <title>Genome assembly of Danube salmon.</title>
        <authorList>
            <person name="Macqueen D.J."/>
            <person name="Gundappa M.K."/>
        </authorList>
    </citation>
    <scope>NUCLEOTIDE SEQUENCE [LARGE SCALE GENOMIC DNA]</scope>
</reference>
<dbReference type="PANTHER" id="PTHR46221:SF10">
    <property type="entry name" value="FERM AND PDZ DOMAIN-CONTAINING 1B"/>
    <property type="match status" value="1"/>
</dbReference>
<accession>A0A4W5QEQ1</accession>
<dbReference type="PROSITE" id="PS50057">
    <property type="entry name" value="FERM_3"/>
    <property type="match status" value="1"/>
</dbReference>
<reference evidence="2" key="2">
    <citation type="submission" date="2025-08" db="UniProtKB">
        <authorList>
            <consortium name="Ensembl"/>
        </authorList>
    </citation>
    <scope>IDENTIFICATION</scope>
</reference>
<dbReference type="InterPro" id="IPR014352">
    <property type="entry name" value="FERM/acyl-CoA-bd_prot_sf"/>
</dbReference>
<evidence type="ECO:0000313" key="2">
    <source>
        <dbReference type="Ensembl" id="ENSHHUP00000075861.1"/>
    </source>
</evidence>
<dbReference type="SUPFAM" id="SSF54236">
    <property type="entry name" value="Ubiquitin-like"/>
    <property type="match status" value="1"/>
</dbReference>
<dbReference type="InterPro" id="IPR029071">
    <property type="entry name" value="Ubiquitin-like_domsf"/>
</dbReference>
<name>A0A4W5QEQ1_9TELE</name>
<dbReference type="Pfam" id="PF21989">
    <property type="entry name" value="RA_2"/>
    <property type="match status" value="1"/>
</dbReference>
<dbReference type="Proteomes" id="UP000314982">
    <property type="component" value="Unassembled WGS sequence"/>
</dbReference>
<organism evidence="2 3">
    <name type="scientific">Hucho hucho</name>
    <name type="common">huchen</name>
    <dbReference type="NCBI Taxonomy" id="62062"/>
    <lineage>
        <taxon>Eukaryota</taxon>
        <taxon>Metazoa</taxon>
        <taxon>Chordata</taxon>
        <taxon>Craniata</taxon>
        <taxon>Vertebrata</taxon>
        <taxon>Euteleostomi</taxon>
        <taxon>Actinopterygii</taxon>
        <taxon>Neopterygii</taxon>
        <taxon>Teleostei</taxon>
        <taxon>Protacanthopterygii</taxon>
        <taxon>Salmoniformes</taxon>
        <taxon>Salmonidae</taxon>
        <taxon>Salmoninae</taxon>
        <taxon>Hucho</taxon>
    </lineage>
</organism>
<keyword evidence="3" id="KW-1185">Reference proteome</keyword>
<dbReference type="GeneTree" id="ENSGT00950000183035"/>
<reference evidence="2" key="3">
    <citation type="submission" date="2025-09" db="UniProtKB">
        <authorList>
            <consortium name="Ensembl"/>
        </authorList>
    </citation>
    <scope>IDENTIFICATION</scope>
</reference>
<dbReference type="AlphaFoldDB" id="A0A4W5QEQ1"/>
<dbReference type="InterPro" id="IPR000299">
    <property type="entry name" value="FERM_domain"/>
</dbReference>